<dbReference type="Proteomes" id="UP001638806">
    <property type="component" value="Unassembled WGS sequence"/>
</dbReference>
<organism evidence="1 2">
    <name type="scientific">Purpureocillium lilacinum</name>
    <name type="common">Paecilomyces lilacinus</name>
    <dbReference type="NCBI Taxonomy" id="33203"/>
    <lineage>
        <taxon>Eukaryota</taxon>
        <taxon>Fungi</taxon>
        <taxon>Dikarya</taxon>
        <taxon>Ascomycota</taxon>
        <taxon>Pezizomycotina</taxon>
        <taxon>Sordariomycetes</taxon>
        <taxon>Hypocreomycetidae</taxon>
        <taxon>Hypocreales</taxon>
        <taxon>Ophiocordycipitaceae</taxon>
        <taxon>Purpureocillium</taxon>
    </lineage>
</organism>
<protein>
    <submittedName>
        <fullName evidence="1">Uncharacterized protein</fullName>
    </submittedName>
</protein>
<comment type="caution">
    <text evidence="1">The sequence shown here is derived from an EMBL/GenBank/DDBJ whole genome shotgun (WGS) entry which is preliminary data.</text>
</comment>
<proteinExistence type="predicted"/>
<reference evidence="1" key="1">
    <citation type="submission" date="2024-12" db="EMBL/GenBank/DDBJ databases">
        <title>Comparative genomics and development of molecular markers within Purpureocillium lilacinum and among Purpureocillium species.</title>
        <authorList>
            <person name="Yeh Z.-Y."/>
            <person name="Ni N.-T."/>
            <person name="Lo P.-H."/>
            <person name="Mushyakhwo K."/>
            <person name="Lin C.-F."/>
            <person name="Nai Y.-S."/>
        </authorList>
    </citation>
    <scope>NUCLEOTIDE SEQUENCE</scope>
    <source>
        <strain evidence="1">NCHU-NPUST-175</strain>
    </source>
</reference>
<evidence type="ECO:0000313" key="1">
    <source>
        <dbReference type="EMBL" id="KAL3963691.1"/>
    </source>
</evidence>
<keyword evidence="2" id="KW-1185">Reference proteome</keyword>
<evidence type="ECO:0000313" key="2">
    <source>
        <dbReference type="Proteomes" id="UP001638806"/>
    </source>
</evidence>
<accession>A0ACC4E4X4</accession>
<name>A0ACC4E4X4_PURLI</name>
<gene>
    <name evidence="1" type="ORF">ACCO45_000695</name>
</gene>
<dbReference type="EMBL" id="JBGNUJ010000002">
    <property type="protein sequence ID" value="KAL3963691.1"/>
    <property type="molecule type" value="Genomic_DNA"/>
</dbReference>
<sequence>MPRVVLRLEMFHDSANHHHCERQRPRSFSPSYVDEYDGYNEHNSTLSPSPSANPIPVERSPSVPSPPTPTPPSTHTPSRPGSCLARRVELRSAARPLNLSSSVPSSPEHTHSSQSASAESASLSGRRFGRPAQPILLRLGPSHSAQSRVPYSYGTGTAWTSPSFNSVPYSYEFLTPAQPATGCVLPRYSVLCSQVLLCSWTIAAGACGVGWLDFARRAYSITVNKIRWKLSTVPFLLTLCVGSGKKERRIRIVAETDRASRPLTYLPHLAFRRAFIPSTIRQPNKALVAPRLRQTVRVLYTSLWTLVTSFTWTPGAVLGAVITTITSSSTTKQATSLATSTSTGRTDIHPHPARPGRTLLQSQRRKRASLVLAQLSRPKTSYAAATSPASPTFATRETLYLGLPSSGLRLIPGRPPLHCLASVPAQQASASTQPAALRLDHRGDAGFPHL</sequence>